<protein>
    <submittedName>
        <fullName evidence="1">Uncharacterized protein</fullName>
    </submittedName>
</protein>
<evidence type="ECO:0000313" key="1">
    <source>
        <dbReference type="EMBL" id="KAJ3493125.1"/>
    </source>
</evidence>
<comment type="caution">
    <text evidence="1">The sequence shown here is derived from an EMBL/GenBank/DDBJ whole genome shotgun (WGS) entry which is preliminary data.</text>
</comment>
<name>A0ACC1QVJ6_9HYPO</name>
<organism evidence="1 2">
    <name type="scientific">Lecanicillium saksenae</name>
    <dbReference type="NCBI Taxonomy" id="468837"/>
    <lineage>
        <taxon>Eukaryota</taxon>
        <taxon>Fungi</taxon>
        <taxon>Dikarya</taxon>
        <taxon>Ascomycota</taxon>
        <taxon>Pezizomycotina</taxon>
        <taxon>Sordariomycetes</taxon>
        <taxon>Hypocreomycetidae</taxon>
        <taxon>Hypocreales</taxon>
        <taxon>Cordycipitaceae</taxon>
        <taxon>Lecanicillium</taxon>
    </lineage>
</organism>
<dbReference type="Proteomes" id="UP001148737">
    <property type="component" value="Unassembled WGS sequence"/>
</dbReference>
<gene>
    <name evidence="1" type="ORF">NLG97_g4935</name>
</gene>
<reference evidence="1" key="1">
    <citation type="submission" date="2022-07" db="EMBL/GenBank/DDBJ databases">
        <title>Genome Sequence of Lecanicillium saksenae.</title>
        <authorList>
            <person name="Buettner E."/>
        </authorList>
    </citation>
    <scope>NUCLEOTIDE SEQUENCE</scope>
    <source>
        <strain evidence="1">VT-O1</strain>
    </source>
</reference>
<sequence>MQATVTAPWKTLYDQGGLVIAYPSKDVHAAGFIKAGIEFTDGEPALGVVATDILSDWSLSPIREKQPGNAKVTILIERQGTDAWVYVLEQDGKKRRQLRQVTWAFNEDDTQGLAREISVGIYGAKPTREGPPSDPFTKIPVSFSDFELKLK</sequence>
<accession>A0ACC1QVJ6</accession>
<keyword evidence="2" id="KW-1185">Reference proteome</keyword>
<dbReference type="EMBL" id="JANAKD010000520">
    <property type="protein sequence ID" value="KAJ3493125.1"/>
    <property type="molecule type" value="Genomic_DNA"/>
</dbReference>
<evidence type="ECO:0000313" key="2">
    <source>
        <dbReference type="Proteomes" id="UP001148737"/>
    </source>
</evidence>
<proteinExistence type="predicted"/>